<keyword evidence="4" id="KW-0808">Transferase</keyword>
<dbReference type="NCBIfam" id="TIGR02365">
    <property type="entry name" value="dha_L_ycgS"/>
    <property type="match status" value="1"/>
</dbReference>
<evidence type="ECO:0000256" key="6">
    <source>
        <dbReference type="ARBA" id="ARBA00022798"/>
    </source>
</evidence>
<dbReference type="HOGENOM" id="CLU_066424_1_0_9"/>
<dbReference type="Gene3D" id="1.25.40.340">
    <property type="match status" value="1"/>
</dbReference>
<evidence type="ECO:0000256" key="1">
    <source>
        <dbReference type="ARBA" id="ARBA00001113"/>
    </source>
</evidence>
<dbReference type="STRING" id="717605.Theco_3631"/>
<reference evidence="11" key="1">
    <citation type="submission" date="2012-01" db="EMBL/GenBank/DDBJ databases">
        <title>Complete sequence of chromosome of Thermobacillus composti KWC4.</title>
        <authorList>
            <person name="Lucas S."/>
            <person name="Han J."/>
            <person name="Lapidus A."/>
            <person name="Cheng J.-F."/>
            <person name="Goodwin L."/>
            <person name="Pitluck S."/>
            <person name="Peters L."/>
            <person name="Ovchinnikova G."/>
            <person name="Teshima H."/>
            <person name="Detter J.C."/>
            <person name="Han C."/>
            <person name="Tapia R."/>
            <person name="Land M."/>
            <person name="Hauser L."/>
            <person name="Kyrpides N."/>
            <person name="Ivanova N."/>
            <person name="Pagani I."/>
            <person name="Anderson I."/>
            <person name="Woyke T."/>
        </authorList>
    </citation>
    <scope>NUCLEOTIDE SEQUENCE [LARGE SCALE GENOMIC DNA]</scope>
    <source>
        <strain evidence="11">DSM 18247 / JCM 13945 / KWC4</strain>
    </source>
</reference>
<evidence type="ECO:0000313" key="11">
    <source>
        <dbReference type="Proteomes" id="UP000010795"/>
    </source>
</evidence>
<dbReference type="KEGG" id="tco:Theco_3631"/>
<comment type="pathway">
    <text evidence="2">Polyol metabolism; glycerol degradation.</text>
</comment>
<keyword evidence="6" id="KW-0319">Glycerol metabolism</keyword>
<evidence type="ECO:0000256" key="2">
    <source>
        <dbReference type="ARBA" id="ARBA00004745"/>
    </source>
</evidence>
<evidence type="ECO:0000256" key="5">
    <source>
        <dbReference type="ARBA" id="ARBA00022777"/>
    </source>
</evidence>
<comment type="function">
    <text evidence="8">ADP-binding subunit of the dihydroxyacetone kinase, which is responsible for the phosphoenolpyruvate (PEP)-dependent phosphorylation of dihydroxyacetone. DhaL-ADP is converted to DhaL-ATP via a phosphoryl group transfer from DhaM and transmits it to dihydroxyacetone binds to DhaK.</text>
</comment>
<dbReference type="InterPro" id="IPR004007">
    <property type="entry name" value="DhaL_dom"/>
</dbReference>
<dbReference type="Proteomes" id="UP000010795">
    <property type="component" value="Chromosome"/>
</dbReference>
<evidence type="ECO:0000256" key="7">
    <source>
        <dbReference type="ARBA" id="ARBA00046577"/>
    </source>
</evidence>
<dbReference type="PANTHER" id="PTHR28629">
    <property type="entry name" value="TRIOKINASE/FMN CYCLASE"/>
    <property type="match status" value="1"/>
</dbReference>
<evidence type="ECO:0000256" key="8">
    <source>
        <dbReference type="ARBA" id="ARBA00055771"/>
    </source>
</evidence>
<comment type="catalytic activity">
    <reaction evidence="1">
        <text>dihydroxyacetone + phosphoenolpyruvate = dihydroxyacetone phosphate + pyruvate</text>
        <dbReference type="Rhea" id="RHEA:18381"/>
        <dbReference type="ChEBI" id="CHEBI:15361"/>
        <dbReference type="ChEBI" id="CHEBI:16016"/>
        <dbReference type="ChEBI" id="CHEBI:57642"/>
        <dbReference type="ChEBI" id="CHEBI:58702"/>
        <dbReference type="EC" id="2.7.1.121"/>
    </reaction>
</comment>
<dbReference type="InterPro" id="IPR036117">
    <property type="entry name" value="DhaL_dom_sf"/>
</dbReference>
<dbReference type="EC" id="2.7.1.121" evidence="3"/>
<dbReference type="SUPFAM" id="SSF101473">
    <property type="entry name" value="DhaL-like"/>
    <property type="match status" value="1"/>
</dbReference>
<proteinExistence type="predicted"/>
<dbReference type="GO" id="GO:0019563">
    <property type="term" value="P:glycerol catabolic process"/>
    <property type="evidence" value="ECO:0007669"/>
    <property type="project" value="TreeGrafter"/>
</dbReference>
<dbReference type="SMART" id="SM01120">
    <property type="entry name" value="Dak2"/>
    <property type="match status" value="1"/>
</dbReference>
<accession>L0EJ60</accession>
<protein>
    <recommendedName>
        <fullName evidence="3">phosphoenolpyruvate--glycerone phosphotransferase</fullName>
        <ecNumber evidence="3">2.7.1.121</ecNumber>
    </recommendedName>
</protein>
<dbReference type="PANTHER" id="PTHR28629:SF4">
    <property type="entry name" value="TRIOKINASE_FMN CYCLASE"/>
    <property type="match status" value="1"/>
</dbReference>
<evidence type="ECO:0000259" key="9">
    <source>
        <dbReference type="PROSITE" id="PS51480"/>
    </source>
</evidence>
<dbReference type="FunFam" id="1.25.40.340:FF:000002">
    <property type="entry name" value="Dihydroxyacetone kinase, L subunit"/>
    <property type="match status" value="1"/>
</dbReference>
<dbReference type="Pfam" id="PF02734">
    <property type="entry name" value="Dak2"/>
    <property type="match status" value="1"/>
</dbReference>
<dbReference type="GO" id="GO:0047324">
    <property type="term" value="F:phosphoenolpyruvate-glycerone phosphotransferase activity"/>
    <property type="evidence" value="ECO:0007669"/>
    <property type="project" value="UniProtKB-EC"/>
</dbReference>
<evidence type="ECO:0000256" key="3">
    <source>
        <dbReference type="ARBA" id="ARBA00012095"/>
    </source>
</evidence>
<dbReference type="GO" id="GO:0004371">
    <property type="term" value="F:glycerone kinase activity"/>
    <property type="evidence" value="ECO:0007669"/>
    <property type="project" value="InterPro"/>
</dbReference>
<dbReference type="PROSITE" id="PS51480">
    <property type="entry name" value="DHAL"/>
    <property type="match status" value="1"/>
</dbReference>
<sequence length="217" mass="23114">MAELLDKEDIIRIFEIISRIMDEHKDELCRLDAALGDGDAGLTASRGFKAVVDNFPNLREEDIGGLLIQSSLVMGEAVASTMGTLLATALMRGGKAVHGKRELSGEDVIRMFEAMVQGIADRGKARVGDKTILDSLAPATEAMGAARQRGAGLDQMLKEAAEAAKQGAERTASMQSRHGRASRYLERSIGHQDPGATVGALIVQGFADYVNKTSSAQ</sequence>
<dbReference type="GO" id="GO:0005829">
    <property type="term" value="C:cytosol"/>
    <property type="evidence" value="ECO:0007669"/>
    <property type="project" value="TreeGrafter"/>
</dbReference>
<dbReference type="EMBL" id="CP003255">
    <property type="protein sequence ID" value="AGA59654.1"/>
    <property type="molecule type" value="Genomic_DNA"/>
</dbReference>
<gene>
    <name evidence="10" type="ordered locus">Theco_3631</name>
</gene>
<organism evidence="10 11">
    <name type="scientific">Thermobacillus composti (strain DSM 18247 / JCM 13945 / KWC4)</name>
    <dbReference type="NCBI Taxonomy" id="717605"/>
    <lineage>
        <taxon>Bacteria</taxon>
        <taxon>Bacillati</taxon>
        <taxon>Bacillota</taxon>
        <taxon>Bacilli</taxon>
        <taxon>Bacillales</taxon>
        <taxon>Paenibacillaceae</taxon>
        <taxon>Thermobacillus</taxon>
    </lineage>
</organism>
<dbReference type="RefSeq" id="WP_015256376.1">
    <property type="nucleotide sequence ID" value="NC_019897.1"/>
</dbReference>
<evidence type="ECO:0000313" key="10">
    <source>
        <dbReference type="EMBL" id="AGA59654.1"/>
    </source>
</evidence>
<dbReference type="AlphaFoldDB" id="L0EJ60"/>
<dbReference type="InterPro" id="IPR050861">
    <property type="entry name" value="Dihydroxyacetone_Kinase"/>
</dbReference>
<comment type="subunit">
    <text evidence="7">Homodimer. The dihydroxyacetone kinase complex is composed of a homodimer of DhaM, a homodimer of DhaK and the subunit DhaL.</text>
</comment>
<dbReference type="eggNOG" id="COG1461">
    <property type="taxonomic scope" value="Bacteria"/>
</dbReference>
<name>L0EJ60_THECK</name>
<dbReference type="InterPro" id="IPR012737">
    <property type="entry name" value="DhaK_L_YcgS"/>
</dbReference>
<keyword evidence="11" id="KW-1185">Reference proteome</keyword>
<evidence type="ECO:0000256" key="4">
    <source>
        <dbReference type="ARBA" id="ARBA00022679"/>
    </source>
</evidence>
<feature type="domain" description="DhaL" evidence="9">
    <location>
        <begin position="8"/>
        <end position="208"/>
    </location>
</feature>
<keyword evidence="5 10" id="KW-0418">Kinase</keyword>